<organism evidence="2 3">
    <name type="scientific">Diaporthe vaccinii</name>
    <dbReference type="NCBI Taxonomy" id="105482"/>
    <lineage>
        <taxon>Eukaryota</taxon>
        <taxon>Fungi</taxon>
        <taxon>Dikarya</taxon>
        <taxon>Ascomycota</taxon>
        <taxon>Pezizomycotina</taxon>
        <taxon>Sordariomycetes</taxon>
        <taxon>Sordariomycetidae</taxon>
        <taxon>Diaporthales</taxon>
        <taxon>Diaporthaceae</taxon>
        <taxon>Diaporthe</taxon>
        <taxon>Diaporthe eres species complex</taxon>
    </lineage>
</organism>
<feature type="region of interest" description="Disordered" evidence="1">
    <location>
        <begin position="120"/>
        <end position="139"/>
    </location>
</feature>
<accession>A0ABR4EVX7</accession>
<evidence type="ECO:0008006" key="4">
    <source>
        <dbReference type="Google" id="ProtNLM"/>
    </source>
</evidence>
<keyword evidence="3" id="KW-1185">Reference proteome</keyword>
<comment type="caution">
    <text evidence="2">The sequence shown here is derived from an EMBL/GenBank/DDBJ whole genome shotgun (WGS) entry which is preliminary data.</text>
</comment>
<dbReference type="EMBL" id="JBAWTH010000024">
    <property type="protein sequence ID" value="KAL2286421.1"/>
    <property type="molecule type" value="Genomic_DNA"/>
</dbReference>
<reference evidence="2 3" key="1">
    <citation type="submission" date="2024-03" db="EMBL/GenBank/DDBJ databases">
        <title>A high-quality draft genome sequence of Diaporthe vaccinii, a causative agent of upright dieback and viscid rot disease in cranberry plants.</title>
        <authorList>
            <person name="Sarrasin M."/>
            <person name="Lang B.F."/>
            <person name="Burger G."/>
        </authorList>
    </citation>
    <scope>NUCLEOTIDE SEQUENCE [LARGE SCALE GENOMIC DNA]</scope>
    <source>
        <strain evidence="2 3">IS7</strain>
    </source>
</reference>
<sequence>MSEYTSTIEGFQRAMKWSLSGPPQEANAYVEALSTPGFYQIMNGQRLPYDVYLKGIEEWRGKISDYEPVVIDFLRDGDMLAARMIGTIKVDGTETEFESFMFAKLDSAGRMEWLKERSVWGPSGGAADKGTDLGSEAQS</sequence>
<gene>
    <name evidence="2" type="ORF">FJTKL_06804</name>
</gene>
<protein>
    <recommendedName>
        <fullName evidence="4">SnoaL-like domain-containing protein</fullName>
    </recommendedName>
</protein>
<dbReference type="Proteomes" id="UP001600888">
    <property type="component" value="Unassembled WGS sequence"/>
</dbReference>
<evidence type="ECO:0000313" key="3">
    <source>
        <dbReference type="Proteomes" id="UP001600888"/>
    </source>
</evidence>
<proteinExistence type="predicted"/>
<evidence type="ECO:0000256" key="1">
    <source>
        <dbReference type="SAM" id="MobiDB-lite"/>
    </source>
</evidence>
<evidence type="ECO:0000313" key="2">
    <source>
        <dbReference type="EMBL" id="KAL2286421.1"/>
    </source>
</evidence>
<name>A0ABR4EVX7_9PEZI</name>